<proteinExistence type="predicted"/>
<keyword evidence="3" id="KW-1185">Reference proteome</keyword>
<dbReference type="OrthoDB" id="7564746at2"/>
<dbReference type="Proteomes" id="UP000184432">
    <property type="component" value="Unassembled WGS sequence"/>
</dbReference>
<keyword evidence="1" id="KW-0472">Membrane</keyword>
<gene>
    <name evidence="2" type="ORF">SAMN04488508_102132</name>
</gene>
<reference evidence="3" key="1">
    <citation type="submission" date="2016-11" db="EMBL/GenBank/DDBJ databases">
        <authorList>
            <person name="Varghese N."/>
            <person name="Submissions S."/>
        </authorList>
    </citation>
    <scope>NUCLEOTIDE SEQUENCE [LARGE SCALE GENOMIC DNA]</scope>
    <source>
        <strain evidence="3">DSM 22623</strain>
    </source>
</reference>
<feature type="transmembrane region" description="Helical" evidence="1">
    <location>
        <begin position="109"/>
        <end position="127"/>
    </location>
</feature>
<feature type="transmembrane region" description="Helical" evidence="1">
    <location>
        <begin position="24"/>
        <end position="46"/>
    </location>
</feature>
<evidence type="ECO:0000313" key="2">
    <source>
        <dbReference type="EMBL" id="SHI60767.1"/>
    </source>
</evidence>
<keyword evidence="1" id="KW-1133">Transmembrane helix</keyword>
<keyword evidence="1" id="KW-0812">Transmembrane</keyword>
<dbReference type="EMBL" id="FQYP01000002">
    <property type="protein sequence ID" value="SHI60767.1"/>
    <property type="molecule type" value="Genomic_DNA"/>
</dbReference>
<dbReference type="AlphaFoldDB" id="A0A1M6CIE8"/>
<dbReference type="RefSeq" id="WP_073314710.1">
    <property type="nucleotide sequence ID" value="NZ_FQYP01000002.1"/>
</dbReference>
<organism evidence="2 3">
    <name type="scientific">Aquimarina spongiae</name>
    <dbReference type="NCBI Taxonomy" id="570521"/>
    <lineage>
        <taxon>Bacteria</taxon>
        <taxon>Pseudomonadati</taxon>
        <taxon>Bacteroidota</taxon>
        <taxon>Flavobacteriia</taxon>
        <taxon>Flavobacteriales</taxon>
        <taxon>Flavobacteriaceae</taxon>
        <taxon>Aquimarina</taxon>
    </lineage>
</organism>
<evidence type="ECO:0008006" key="4">
    <source>
        <dbReference type="Google" id="ProtNLM"/>
    </source>
</evidence>
<dbReference type="STRING" id="570521.SAMN04488508_102132"/>
<feature type="transmembrane region" description="Helical" evidence="1">
    <location>
        <begin position="72"/>
        <end position="97"/>
    </location>
</feature>
<protein>
    <recommendedName>
        <fullName evidence="4">DUF1440 domain-containing protein</fullName>
    </recommendedName>
</protein>
<name>A0A1M6CIE8_9FLAO</name>
<sequence length="169" mass="18471">MNENKTITSGTFGDTQSSNPTKTILWSGLVAGILDAIAGVIVYYIYFGLNPLQVLQFIAAGVYGPEAIDGGVGMVIAGMLFHFLIAYVVAVIYFIAYPRMGILRKNKRIMGLLYGFAIWLFMNLLVLPNSNIPKAPFDMGLAIIGIVWHMILVGLPIAVITSNYHSKLE</sequence>
<evidence type="ECO:0000256" key="1">
    <source>
        <dbReference type="SAM" id="Phobius"/>
    </source>
</evidence>
<feature type="transmembrane region" description="Helical" evidence="1">
    <location>
        <begin position="139"/>
        <end position="160"/>
    </location>
</feature>
<accession>A0A1M6CIE8</accession>
<evidence type="ECO:0000313" key="3">
    <source>
        <dbReference type="Proteomes" id="UP000184432"/>
    </source>
</evidence>